<name>A0A4U6XIL7_9PEZI</name>
<dbReference type="PANTHER" id="PTHR33112">
    <property type="entry name" value="DOMAIN PROTEIN, PUTATIVE-RELATED"/>
    <property type="match status" value="1"/>
</dbReference>
<dbReference type="GO" id="GO:0005524">
    <property type="term" value="F:ATP binding"/>
    <property type="evidence" value="ECO:0007669"/>
    <property type="project" value="InterPro"/>
</dbReference>
<protein>
    <recommendedName>
        <fullName evidence="2">Protein kinase domain-containing protein</fullName>
    </recommendedName>
</protein>
<dbReference type="AlphaFoldDB" id="A0A4U6XIL7"/>
<dbReference type="EMBL" id="PJEX01000103">
    <property type="protein sequence ID" value="TKW55319.1"/>
    <property type="molecule type" value="Genomic_DNA"/>
</dbReference>
<dbReference type="SUPFAM" id="SSF56112">
    <property type="entry name" value="Protein kinase-like (PK-like)"/>
    <property type="match status" value="1"/>
</dbReference>
<dbReference type="InterPro" id="IPR011009">
    <property type="entry name" value="Kinase-like_dom_sf"/>
</dbReference>
<dbReference type="PANTHER" id="PTHR33112:SF10">
    <property type="entry name" value="TOL"/>
    <property type="match status" value="1"/>
</dbReference>
<sequence>MNTHFSEGDSPRHDGLAAWQLAETTRQDIAGQNMDPKKLIRMLETNFPGAYEVEMAHNTFSLKAPRKLSIELLVQLKGLATALRQLHYCGLEADESSGTDPDEQQGDGTSGVTEEYSAGSSIRHGDLKPENLLWFTENGGRHLAIADMGLAKRHTFATQERPKPTTTNSSTILYEAPEAKISLGKKARSRQYDIWSMGCIVTEWIIWILYGNAELERFYSHVRGPNPDLNKWVPYYEIIPTDEGAQASLNPNVRDWISHIRSTHPECQKDTATNAIMKLIEEKLLVAELSPRRGTLLQNSGSFQGASLENWEFPVDNKFASNVALRLGEASLNFHHSTPTFLCGRCAKLSFWHPSFYIEDSYDRLQQKAPSCQLCEMLWLACSKSPEAGRPRGAVRFERFGSIIKLIGIQTLPVLSILRNLDSSHMVSDFQIGFPQLPKAGTGLFFNILEYWLQDCDNHHPGCRVTGEARLPTRLIDVGTQQLPILRLVETGEGISGDSRYIALSHRWGDTRKHRPFCTRLKDENGHDIESFRQAIPYQDVPQTFRDAIKTTRRLGIRYLWIDSLCIIQGDGGDFNTEAKRMEDVFSCAYCVIAASRASNPHDGFLGDRPQRRFVAIPQDESSSVFLCEAMDDFGRHVLDGALNQRGWVLQERALARRTIYFTEAQTYFECGKGVRCETLAKMDNSMAAFLGDARFPEKAMRENSRAVKIRYFQDLYRRYSQLEFSHVQDRPIAIAGLENRLRKAYWSKGAYGIFDDRPNHGLFHRSLLWRRSEDQEALQMIDFSFKPESAAPTWSWMAHEGGIDYLDPPFQQTEWEETEVEPPWTVAGSGGPHNTHDLRVVARPFDVAVHMRGEDKFVYDNPGREISESGEQRAMCVVIARERGDKPVGEKKHYVLLVVAGPGDAFGDVKWAVFLRQGVGYMTGKYIGLETQDGLEAIVR</sequence>
<accession>A0A4U6XIL7</accession>
<dbReference type="STRING" id="1306861.A0A4U6XIL7"/>
<feature type="domain" description="Protein kinase" evidence="2">
    <location>
        <begin position="1"/>
        <end position="280"/>
    </location>
</feature>
<feature type="compositionally biased region" description="Acidic residues" evidence="1">
    <location>
        <begin position="93"/>
        <end position="105"/>
    </location>
</feature>
<evidence type="ECO:0000259" key="2">
    <source>
        <dbReference type="PROSITE" id="PS50011"/>
    </source>
</evidence>
<keyword evidence="4" id="KW-1185">Reference proteome</keyword>
<comment type="caution">
    <text evidence="3">The sequence shown here is derived from an EMBL/GenBank/DDBJ whole genome shotgun (WGS) entry which is preliminary data.</text>
</comment>
<dbReference type="Pfam" id="PF06985">
    <property type="entry name" value="HET"/>
    <property type="match status" value="1"/>
</dbReference>
<dbReference type="GO" id="GO:0004672">
    <property type="term" value="F:protein kinase activity"/>
    <property type="evidence" value="ECO:0007669"/>
    <property type="project" value="InterPro"/>
</dbReference>
<evidence type="ECO:0000313" key="3">
    <source>
        <dbReference type="EMBL" id="TKW55319.1"/>
    </source>
</evidence>
<evidence type="ECO:0000313" key="4">
    <source>
        <dbReference type="Proteomes" id="UP000310108"/>
    </source>
</evidence>
<evidence type="ECO:0000256" key="1">
    <source>
        <dbReference type="SAM" id="MobiDB-lite"/>
    </source>
</evidence>
<dbReference type="InterPro" id="IPR010730">
    <property type="entry name" value="HET"/>
</dbReference>
<dbReference type="PROSITE" id="PS50011">
    <property type="entry name" value="PROTEIN_KINASE_DOM"/>
    <property type="match status" value="1"/>
</dbReference>
<organism evidence="3 4">
    <name type="scientific">Colletotrichum tanaceti</name>
    <dbReference type="NCBI Taxonomy" id="1306861"/>
    <lineage>
        <taxon>Eukaryota</taxon>
        <taxon>Fungi</taxon>
        <taxon>Dikarya</taxon>
        <taxon>Ascomycota</taxon>
        <taxon>Pezizomycotina</taxon>
        <taxon>Sordariomycetes</taxon>
        <taxon>Hypocreomycetidae</taxon>
        <taxon>Glomerellales</taxon>
        <taxon>Glomerellaceae</taxon>
        <taxon>Colletotrichum</taxon>
        <taxon>Colletotrichum destructivum species complex</taxon>
    </lineage>
</organism>
<dbReference type="Pfam" id="PF00069">
    <property type="entry name" value="Pkinase"/>
    <property type="match status" value="1"/>
</dbReference>
<feature type="region of interest" description="Disordered" evidence="1">
    <location>
        <begin position="93"/>
        <end position="124"/>
    </location>
</feature>
<proteinExistence type="predicted"/>
<reference evidence="3 4" key="1">
    <citation type="journal article" date="2019" name="PLoS ONE">
        <title>Comparative genome analysis indicates high evolutionary potential of pathogenicity genes in Colletotrichum tanaceti.</title>
        <authorList>
            <person name="Lelwala R.V."/>
            <person name="Korhonen P.K."/>
            <person name="Young N.D."/>
            <person name="Scott J.B."/>
            <person name="Ades P.A."/>
            <person name="Gasser R.B."/>
            <person name="Taylor P.W.J."/>
        </authorList>
    </citation>
    <scope>NUCLEOTIDE SEQUENCE [LARGE SCALE GENOMIC DNA]</scope>
    <source>
        <strain evidence="3">BRIP57314</strain>
    </source>
</reference>
<dbReference type="Gene3D" id="1.10.510.10">
    <property type="entry name" value="Transferase(Phosphotransferase) domain 1"/>
    <property type="match status" value="1"/>
</dbReference>
<gene>
    <name evidence="3" type="ORF">CTA1_12770</name>
</gene>
<dbReference type="Proteomes" id="UP000310108">
    <property type="component" value="Unassembled WGS sequence"/>
</dbReference>
<dbReference type="InterPro" id="IPR000719">
    <property type="entry name" value="Prot_kinase_dom"/>
</dbReference>